<dbReference type="GO" id="GO:0005739">
    <property type="term" value="C:mitochondrion"/>
    <property type="evidence" value="ECO:0007669"/>
    <property type="project" value="TreeGrafter"/>
</dbReference>
<feature type="domain" description="NAD-dependent epimerase/dehydratase" evidence="1">
    <location>
        <begin position="55"/>
        <end position="271"/>
    </location>
</feature>
<dbReference type="SUPFAM" id="SSF51735">
    <property type="entry name" value="NAD(P)-binding Rossmann-fold domains"/>
    <property type="match status" value="1"/>
</dbReference>
<name>A0A7S2RKJ6_9STRA</name>
<dbReference type="EMBL" id="HBHK01007252">
    <property type="protein sequence ID" value="CAD9673760.1"/>
    <property type="molecule type" value="Transcribed_RNA"/>
</dbReference>
<dbReference type="GO" id="GO:0044877">
    <property type="term" value="F:protein-containing complex binding"/>
    <property type="evidence" value="ECO:0007669"/>
    <property type="project" value="TreeGrafter"/>
</dbReference>
<evidence type="ECO:0000313" key="2">
    <source>
        <dbReference type="EMBL" id="CAD9673760.1"/>
    </source>
</evidence>
<protein>
    <recommendedName>
        <fullName evidence="1">NAD-dependent epimerase/dehydratase domain-containing protein</fullName>
    </recommendedName>
</protein>
<dbReference type="PANTHER" id="PTHR12126">
    <property type="entry name" value="NADH-UBIQUINONE OXIDOREDUCTASE 39 KDA SUBUNIT-RELATED"/>
    <property type="match status" value="1"/>
</dbReference>
<gene>
    <name evidence="2" type="ORF">QSP1433_LOCUS4438</name>
</gene>
<reference evidence="2" key="1">
    <citation type="submission" date="2021-01" db="EMBL/GenBank/DDBJ databases">
        <authorList>
            <person name="Corre E."/>
            <person name="Pelletier E."/>
            <person name="Niang G."/>
            <person name="Scheremetjew M."/>
            <person name="Finn R."/>
            <person name="Kale V."/>
            <person name="Holt S."/>
            <person name="Cochrane G."/>
            <person name="Meng A."/>
            <person name="Brown T."/>
            <person name="Cohen L."/>
        </authorList>
    </citation>
    <scope>NUCLEOTIDE SEQUENCE</scope>
    <source>
        <strain evidence="2">NY070348D</strain>
    </source>
</reference>
<organism evidence="2">
    <name type="scientific">Mucochytrium quahogii</name>
    <dbReference type="NCBI Taxonomy" id="96639"/>
    <lineage>
        <taxon>Eukaryota</taxon>
        <taxon>Sar</taxon>
        <taxon>Stramenopiles</taxon>
        <taxon>Bigyra</taxon>
        <taxon>Labyrinthulomycetes</taxon>
        <taxon>Thraustochytrida</taxon>
        <taxon>Thraustochytriidae</taxon>
        <taxon>Mucochytrium</taxon>
    </lineage>
</organism>
<evidence type="ECO:0000259" key="1">
    <source>
        <dbReference type="Pfam" id="PF01370"/>
    </source>
</evidence>
<dbReference type="PANTHER" id="PTHR12126:SF11">
    <property type="entry name" value="NADH DEHYDROGENASE [UBIQUINONE] 1 ALPHA SUBCOMPLEX SUBUNIT 9, MITOCHONDRIAL"/>
    <property type="match status" value="1"/>
</dbReference>
<proteinExistence type="predicted"/>
<dbReference type="AlphaFoldDB" id="A0A7S2RKJ6"/>
<accession>A0A7S2RKJ6</accession>
<dbReference type="Pfam" id="PF01370">
    <property type="entry name" value="Epimerase"/>
    <property type="match status" value="1"/>
</dbReference>
<dbReference type="Gene3D" id="3.40.50.720">
    <property type="entry name" value="NAD(P)-binding Rossmann-like Domain"/>
    <property type="match status" value="1"/>
</dbReference>
<sequence>MSGLIRKRIPGEMRAFTQSAQSMSVRNTPLINRLNLKDGQVAGPGGRSSATGKNITIFGATGFLGGYVVEQLGKKGNNMVVATHGDDMSWRHLRTTQDLGRLVPSYFSLKDEDSVRESIAGADVVINLMGKKYETKSFPPSIINYSFDDVNVTGAELVARIAREENVKHLVHVSSAQADKNSASRFAQTKAIGEDKVKEQFPGAVIVRPNIMYGEMDHFLDHYQMHVRFMNWIPLIGGGSSLMSPVYVADVGTAIGTIAENYVSAGENFNLSGTNEYTTKEVYEYVMHVLRMQRSFVDVPDAVAEKATWVMDKLPNPYFTTDQVKLAHQDAVRPQPGDKTFSDLGIDKIADFESKAELFFGFRRQGSHFDDLR</sequence>
<dbReference type="InterPro" id="IPR036291">
    <property type="entry name" value="NAD(P)-bd_dom_sf"/>
</dbReference>
<dbReference type="CDD" id="cd05271">
    <property type="entry name" value="NDUFA9_like_SDR_a"/>
    <property type="match status" value="1"/>
</dbReference>
<dbReference type="InterPro" id="IPR001509">
    <property type="entry name" value="Epimerase_deHydtase"/>
</dbReference>
<dbReference type="InterPro" id="IPR051207">
    <property type="entry name" value="ComplexI_NDUFA9_subunit"/>
</dbReference>